<feature type="region of interest" description="Disordered" evidence="1">
    <location>
        <begin position="143"/>
        <end position="196"/>
    </location>
</feature>
<sequence length="395" mass="40622">MSQYTIIDDRDPSVKYTGTWTVGGTTNEYDGTVSSTLTAGDSFTVPFTGSGIAVYGTYDASSGGVETRYTLDSDAPVNVQSIASSGADDYRQLFWQSDPFSYGTHTLQVTMVTLNIPNSFGPGEGTIWFDFFNVTTATTSSSAASSASDTTTSSSPTTSSASSPGTSSSSPRSTSSGGSTSSAVQSSSSGGSTTVLTTKKSSHGGLIGGIVAAVVVIVAVVAIFFILRWRRKQQERDEYLPQSTGYPVTPPPPPMSRAAGGQPASFDPHSTFAAPTAPQAFVQPHGAAQAEYNPYAAPQPAFATGVAYTSSASGSSQPSSSGANSRRGSTPLRAVGSEASGGSVAGLKRQQQQLIDSYEAGLGGRAEPIRHVDSGLRGSSVAQPQSELPPMYTPD</sequence>
<feature type="region of interest" description="Disordered" evidence="1">
    <location>
        <begin position="234"/>
        <end position="273"/>
    </location>
</feature>
<protein>
    <submittedName>
        <fullName evidence="3">Amidohydro-rel domain-containing protein</fullName>
    </submittedName>
</protein>
<evidence type="ECO:0000256" key="2">
    <source>
        <dbReference type="SAM" id="Phobius"/>
    </source>
</evidence>
<feature type="region of interest" description="Disordered" evidence="1">
    <location>
        <begin position="369"/>
        <end position="395"/>
    </location>
</feature>
<keyword evidence="4" id="KW-1185">Reference proteome</keyword>
<feature type="transmembrane region" description="Helical" evidence="2">
    <location>
        <begin position="206"/>
        <end position="227"/>
    </location>
</feature>
<evidence type="ECO:0000313" key="4">
    <source>
        <dbReference type="Proteomes" id="UP000613580"/>
    </source>
</evidence>
<keyword evidence="2" id="KW-1133">Transmembrane helix</keyword>
<dbReference type="AlphaFoldDB" id="A0A8H6WGF1"/>
<dbReference type="OrthoDB" id="3067294at2759"/>
<feature type="region of interest" description="Disordered" evidence="1">
    <location>
        <begin position="309"/>
        <end position="350"/>
    </location>
</feature>
<organism evidence="3 4">
    <name type="scientific">Mycena chlorophos</name>
    <name type="common">Agaric fungus</name>
    <name type="synonym">Agaricus chlorophos</name>
    <dbReference type="NCBI Taxonomy" id="658473"/>
    <lineage>
        <taxon>Eukaryota</taxon>
        <taxon>Fungi</taxon>
        <taxon>Dikarya</taxon>
        <taxon>Basidiomycota</taxon>
        <taxon>Agaricomycotina</taxon>
        <taxon>Agaricomycetes</taxon>
        <taxon>Agaricomycetidae</taxon>
        <taxon>Agaricales</taxon>
        <taxon>Marasmiineae</taxon>
        <taxon>Mycenaceae</taxon>
        <taxon>Mycena</taxon>
    </lineage>
</organism>
<proteinExistence type="predicted"/>
<evidence type="ECO:0000256" key="1">
    <source>
        <dbReference type="SAM" id="MobiDB-lite"/>
    </source>
</evidence>
<feature type="compositionally biased region" description="Low complexity" evidence="1">
    <location>
        <begin position="334"/>
        <end position="346"/>
    </location>
</feature>
<dbReference type="EMBL" id="JACAZE010000006">
    <property type="protein sequence ID" value="KAF7313923.1"/>
    <property type="molecule type" value="Genomic_DNA"/>
</dbReference>
<evidence type="ECO:0000313" key="3">
    <source>
        <dbReference type="EMBL" id="KAF7313923.1"/>
    </source>
</evidence>
<feature type="compositionally biased region" description="Low complexity" evidence="1">
    <location>
        <begin position="310"/>
        <end position="325"/>
    </location>
</feature>
<keyword evidence="2" id="KW-0812">Transmembrane</keyword>
<reference evidence="3" key="1">
    <citation type="submission" date="2020-05" db="EMBL/GenBank/DDBJ databases">
        <title>Mycena genomes resolve the evolution of fungal bioluminescence.</title>
        <authorList>
            <person name="Tsai I.J."/>
        </authorList>
    </citation>
    <scope>NUCLEOTIDE SEQUENCE</scope>
    <source>
        <strain evidence="3">110903Hualien_Pintung</strain>
    </source>
</reference>
<gene>
    <name evidence="3" type="ORF">HMN09_00550600</name>
</gene>
<dbReference type="Gene3D" id="2.60.120.260">
    <property type="entry name" value="Galactose-binding domain-like"/>
    <property type="match status" value="1"/>
</dbReference>
<name>A0A8H6WGF1_MYCCL</name>
<comment type="caution">
    <text evidence="3">The sequence shown here is derived from an EMBL/GenBank/DDBJ whole genome shotgun (WGS) entry which is preliminary data.</text>
</comment>
<dbReference type="Proteomes" id="UP000613580">
    <property type="component" value="Unassembled WGS sequence"/>
</dbReference>
<accession>A0A8H6WGF1</accession>
<keyword evidence="2" id="KW-0472">Membrane</keyword>